<gene>
    <name evidence="1" type="ORF">ACFOLG_05090</name>
</gene>
<evidence type="ECO:0000313" key="2">
    <source>
        <dbReference type="Proteomes" id="UP001595741"/>
    </source>
</evidence>
<dbReference type="Proteomes" id="UP001595741">
    <property type="component" value="Unassembled WGS sequence"/>
</dbReference>
<comment type="caution">
    <text evidence="1">The sequence shown here is derived from an EMBL/GenBank/DDBJ whole genome shotgun (WGS) entry which is preliminary data.</text>
</comment>
<sequence>MHYDTVESGHFLTLRKTPFPHALIEQRLLGMAGGGPAGMAFRNQVLAAAGWPHDGLTPFAKYPDKAAAAFNRIGRALADDPDCAQLLAALA</sequence>
<dbReference type="RefSeq" id="WP_386089133.1">
    <property type="nucleotide sequence ID" value="NZ_JBHRXN010000010.1"/>
</dbReference>
<accession>A0ABV7RBU4</accession>
<keyword evidence="2" id="KW-1185">Reference proteome</keyword>
<organism evidence="1 2">
    <name type="scientific">Vogesella facilis</name>
    <dbReference type="NCBI Taxonomy" id="1655232"/>
    <lineage>
        <taxon>Bacteria</taxon>
        <taxon>Pseudomonadati</taxon>
        <taxon>Pseudomonadota</taxon>
        <taxon>Betaproteobacteria</taxon>
        <taxon>Neisseriales</taxon>
        <taxon>Chromobacteriaceae</taxon>
        <taxon>Vogesella</taxon>
    </lineage>
</organism>
<evidence type="ECO:0000313" key="1">
    <source>
        <dbReference type="EMBL" id="MFC3531555.1"/>
    </source>
</evidence>
<reference evidence="2" key="1">
    <citation type="journal article" date="2019" name="Int. J. Syst. Evol. Microbiol.">
        <title>The Global Catalogue of Microorganisms (GCM) 10K type strain sequencing project: providing services to taxonomists for standard genome sequencing and annotation.</title>
        <authorList>
            <consortium name="The Broad Institute Genomics Platform"/>
            <consortium name="The Broad Institute Genome Sequencing Center for Infectious Disease"/>
            <person name="Wu L."/>
            <person name="Ma J."/>
        </authorList>
    </citation>
    <scope>NUCLEOTIDE SEQUENCE [LARGE SCALE GENOMIC DNA]</scope>
    <source>
        <strain evidence="2">KCTC 42742</strain>
    </source>
</reference>
<name>A0ABV7RBU4_9NEIS</name>
<dbReference type="EMBL" id="JBHRXN010000010">
    <property type="protein sequence ID" value="MFC3531555.1"/>
    <property type="molecule type" value="Genomic_DNA"/>
</dbReference>
<proteinExistence type="predicted"/>
<protein>
    <submittedName>
        <fullName evidence="1">Uncharacterized protein</fullName>
    </submittedName>
</protein>